<dbReference type="InterPro" id="IPR000440">
    <property type="entry name" value="NADH_UbQ/plastoQ_OxRdtase_su3"/>
</dbReference>
<reference evidence="10" key="1">
    <citation type="journal article" date="2016" name="PLoS ONE">
        <title>The Complete Female- and Male-Transmitted Mitochondrial Genome of Meretrix lamarckii.</title>
        <authorList>
            <person name="Bettinazzi S."/>
            <person name="Plazzi F."/>
            <person name="Passamonti M."/>
        </authorList>
    </citation>
    <scope>NUCLEOTIDE SEQUENCE</scope>
    <source>
        <tissue evidence="10">Gonads</tissue>
    </source>
</reference>
<evidence type="ECO:0000256" key="6">
    <source>
        <dbReference type="ARBA" id="ARBA00022989"/>
    </source>
</evidence>
<keyword evidence="9" id="KW-0520">NAD</keyword>
<evidence type="ECO:0000313" key="10">
    <source>
        <dbReference type="EMBL" id="AKE36682.1"/>
    </source>
</evidence>
<feature type="transmembrane region" description="Helical" evidence="9">
    <location>
        <begin position="29"/>
        <end position="49"/>
    </location>
</feature>
<dbReference type="InterPro" id="IPR038430">
    <property type="entry name" value="NDAH_ubi_oxred_su3_sf"/>
</dbReference>
<dbReference type="Pfam" id="PF00507">
    <property type="entry name" value="Oxidored_q4"/>
    <property type="match status" value="1"/>
</dbReference>
<evidence type="ECO:0000256" key="1">
    <source>
        <dbReference type="ARBA" id="ARBA00004370"/>
    </source>
</evidence>
<keyword evidence="9" id="KW-0249">Electron transport</keyword>
<protein>
    <recommendedName>
        <fullName evidence="3 9">NADH-ubiquinone oxidoreductase chain 3</fullName>
        <ecNumber evidence="9">7.1.1.2</ecNumber>
    </recommendedName>
</protein>
<comment type="function">
    <text evidence="9">Core subunit of the mitochondrial membrane respiratory chain NADH dehydrogenase (Complex I) which catalyzes electron transfer from NADH through the respiratory chain, using ubiquinone as an electron acceptor. Essential for the catalytic activity of complex I.</text>
</comment>
<sequence>MDFMLSEFFYEVLNGQGLSNSINNFMSGVFYMSFVFLMTLGLLALGMSVGQKWRYEVAKLTVFECGFDPLSSSRMPFSMRFFLVALLFLVFDMEMVLLFPYIISLKMVFLKMKVFSKSMCFVFLLVLIVGLMHEINEGSLEWKY</sequence>
<organism evidence="10">
    <name type="scientific">Meretrix lamarckii</name>
    <name type="common">Korean hard clam</name>
    <dbReference type="NCBI Taxonomy" id="157363"/>
    <lineage>
        <taxon>Eukaryota</taxon>
        <taxon>Metazoa</taxon>
        <taxon>Spiralia</taxon>
        <taxon>Lophotrochozoa</taxon>
        <taxon>Mollusca</taxon>
        <taxon>Bivalvia</taxon>
        <taxon>Autobranchia</taxon>
        <taxon>Heteroconchia</taxon>
        <taxon>Euheterodonta</taxon>
        <taxon>Imparidentia</taxon>
        <taxon>Neoheterodontei</taxon>
        <taxon>Venerida</taxon>
        <taxon>Veneroidea</taxon>
        <taxon>Veneridae</taxon>
        <taxon>Meretrix</taxon>
    </lineage>
</organism>
<evidence type="ECO:0000256" key="5">
    <source>
        <dbReference type="ARBA" id="ARBA00022692"/>
    </source>
</evidence>
<comment type="catalytic activity">
    <reaction evidence="8 9">
        <text>a ubiquinone + NADH + 5 H(+)(in) = a ubiquinol + NAD(+) + 4 H(+)(out)</text>
        <dbReference type="Rhea" id="RHEA:29091"/>
        <dbReference type="Rhea" id="RHEA-COMP:9565"/>
        <dbReference type="Rhea" id="RHEA-COMP:9566"/>
        <dbReference type="ChEBI" id="CHEBI:15378"/>
        <dbReference type="ChEBI" id="CHEBI:16389"/>
        <dbReference type="ChEBI" id="CHEBI:17976"/>
        <dbReference type="ChEBI" id="CHEBI:57540"/>
        <dbReference type="ChEBI" id="CHEBI:57945"/>
        <dbReference type="EC" id="7.1.1.2"/>
    </reaction>
</comment>
<dbReference type="Gene3D" id="1.20.58.1610">
    <property type="entry name" value="NADH:ubiquinone/plastoquinone oxidoreductase, chain 3"/>
    <property type="match status" value="1"/>
</dbReference>
<dbReference type="EMBL" id="KP244452">
    <property type="protein sequence ID" value="AKE36682.1"/>
    <property type="molecule type" value="Genomic_DNA"/>
</dbReference>
<evidence type="ECO:0000256" key="2">
    <source>
        <dbReference type="ARBA" id="ARBA00008472"/>
    </source>
</evidence>
<dbReference type="GO" id="GO:0030964">
    <property type="term" value="C:NADH dehydrogenase complex"/>
    <property type="evidence" value="ECO:0007669"/>
    <property type="project" value="TreeGrafter"/>
</dbReference>
<proteinExistence type="inferred from homology"/>
<evidence type="ECO:0000256" key="9">
    <source>
        <dbReference type="RuleBase" id="RU003640"/>
    </source>
</evidence>
<evidence type="ECO:0000256" key="8">
    <source>
        <dbReference type="ARBA" id="ARBA00049551"/>
    </source>
</evidence>
<dbReference type="GO" id="GO:0031966">
    <property type="term" value="C:mitochondrial membrane"/>
    <property type="evidence" value="ECO:0007669"/>
    <property type="project" value="UniProtKB-SubCell"/>
</dbReference>
<comment type="similarity">
    <text evidence="2 9">Belongs to the complex I subunit 3 family.</text>
</comment>
<keyword evidence="9" id="KW-0679">Respiratory chain</keyword>
<keyword evidence="6 9" id="KW-1133">Transmembrane helix</keyword>
<gene>
    <name evidence="10" type="primary">NAD3</name>
</gene>
<dbReference type="PANTHER" id="PTHR11058:SF9">
    <property type="entry name" value="NADH-UBIQUINONE OXIDOREDUCTASE CHAIN 3"/>
    <property type="match status" value="1"/>
</dbReference>
<feature type="transmembrane region" description="Helical" evidence="9">
    <location>
        <begin position="115"/>
        <end position="133"/>
    </location>
</feature>
<comment type="subcellular location">
    <subcellularLocation>
        <location evidence="1">Membrane</location>
    </subcellularLocation>
    <subcellularLocation>
        <location evidence="9">Mitochondrion membrane</location>
        <topology evidence="9">Multi-pass membrane protein</topology>
    </subcellularLocation>
</comment>
<evidence type="ECO:0000256" key="7">
    <source>
        <dbReference type="ARBA" id="ARBA00023136"/>
    </source>
</evidence>
<keyword evidence="9 10" id="KW-0496">Mitochondrion</keyword>
<name>A0A0U1ZWF3_9BIVA</name>
<dbReference type="AlphaFoldDB" id="A0A0U1ZWF3"/>
<keyword evidence="4 9" id="KW-0813">Transport</keyword>
<evidence type="ECO:0000256" key="3">
    <source>
        <dbReference type="ARBA" id="ARBA00021007"/>
    </source>
</evidence>
<evidence type="ECO:0000256" key="4">
    <source>
        <dbReference type="ARBA" id="ARBA00022448"/>
    </source>
</evidence>
<keyword evidence="9" id="KW-0830">Ubiquinone</keyword>
<dbReference type="GO" id="GO:0008137">
    <property type="term" value="F:NADH dehydrogenase (ubiquinone) activity"/>
    <property type="evidence" value="ECO:0007669"/>
    <property type="project" value="UniProtKB-UniRule"/>
</dbReference>
<keyword evidence="9" id="KW-1278">Translocase</keyword>
<accession>A0A0U1ZWF3</accession>
<feature type="transmembrane region" description="Helical" evidence="9">
    <location>
        <begin position="81"/>
        <end position="103"/>
    </location>
</feature>
<dbReference type="PANTHER" id="PTHR11058">
    <property type="entry name" value="NADH-UBIQUINONE OXIDOREDUCTASE CHAIN 3"/>
    <property type="match status" value="1"/>
</dbReference>
<keyword evidence="5 9" id="KW-0812">Transmembrane</keyword>
<geneLocation type="mitochondrion" evidence="10"/>
<dbReference type="EC" id="7.1.1.2" evidence="9"/>
<keyword evidence="7 9" id="KW-0472">Membrane</keyword>